<dbReference type="EMBL" id="JACBPP010000008">
    <property type="protein sequence ID" value="KAF7999706.1"/>
    <property type="molecule type" value="Genomic_DNA"/>
</dbReference>
<name>A0A8H7GNR8_9ASCO</name>
<organism evidence="3 4">
    <name type="scientific">Metschnikowia pulcherrima</name>
    <dbReference type="NCBI Taxonomy" id="27326"/>
    <lineage>
        <taxon>Eukaryota</taxon>
        <taxon>Fungi</taxon>
        <taxon>Dikarya</taxon>
        <taxon>Ascomycota</taxon>
        <taxon>Saccharomycotina</taxon>
        <taxon>Pichiomycetes</taxon>
        <taxon>Metschnikowiaceae</taxon>
        <taxon>Metschnikowia</taxon>
    </lineage>
</organism>
<evidence type="ECO:0000259" key="2">
    <source>
        <dbReference type="PROSITE" id="PS50966"/>
    </source>
</evidence>
<sequence>MYCRFHVLNALAIQIPKKIKLRAFEKDLELKVLSDFKEVLSSRTESEGHQRIADFLKKYEAHTEFVAYVDKQWFTRKKKALIIQGFNPKYVRGENTNNIIESYHNQLKLYKFIGRSSDRRPDVLARDLFKDVIPSYKAKEKKVSLKLLKRVYDQAETFAKEKASEFSTEEAEAKVSFSGETEITVQSFTNIGTQYLVHLVLSGGEKDICTCPAYGNSGSLCKHIFLAERVWKAQSSPQVNFGDVRNSEESSILDTSYLQMIQAVRSFRETNFSSFSDCIQSADEGLENLPNAASIGVEGENDISFDVEAQSTMYMENKTTAEDEEELIEANGRLMKLLENSNSHTQDEETSWEDRIVSQGPSLQPQQTTHNFAVSHAAAQTQESGIQLSSEMSKEILAKLLGSITRQHERLNPVEKELRFLETVSKLSRQAYLDLKSPHSKQRH</sequence>
<keyword evidence="4" id="KW-1185">Reference proteome</keyword>
<dbReference type="Proteomes" id="UP000649328">
    <property type="component" value="Unassembled WGS sequence"/>
</dbReference>
<reference evidence="3" key="1">
    <citation type="submission" date="2020-10" db="EMBL/GenBank/DDBJ databases">
        <title>The Whole-Genome Sequence of Metschnikowia persimmonesis, a Novel Endophytic Yeast Species Isolated from Medicinal Plant Diospyros kaki Thumb.</title>
        <authorList>
            <person name="Rahmat E."/>
            <person name="Kang Y."/>
        </authorList>
    </citation>
    <scope>NUCLEOTIDE SEQUENCE</scope>
    <source>
        <strain evidence="3">KIOM G15050</strain>
    </source>
</reference>
<keyword evidence="1" id="KW-0863">Zinc-finger</keyword>
<keyword evidence="1" id="KW-0862">Zinc</keyword>
<accession>A0A8H7GNR8</accession>
<keyword evidence="1" id="KW-0479">Metal-binding</keyword>
<protein>
    <recommendedName>
        <fullName evidence="2">SWIM-type domain-containing protein</fullName>
    </recommendedName>
</protein>
<gene>
    <name evidence="3" type="ORF">HF325_005555</name>
</gene>
<dbReference type="InterPro" id="IPR007527">
    <property type="entry name" value="Znf_SWIM"/>
</dbReference>
<dbReference type="GO" id="GO:0008270">
    <property type="term" value="F:zinc ion binding"/>
    <property type="evidence" value="ECO:0007669"/>
    <property type="project" value="UniProtKB-KW"/>
</dbReference>
<evidence type="ECO:0000256" key="1">
    <source>
        <dbReference type="PROSITE-ProRule" id="PRU00325"/>
    </source>
</evidence>
<evidence type="ECO:0000313" key="4">
    <source>
        <dbReference type="Proteomes" id="UP000649328"/>
    </source>
</evidence>
<evidence type="ECO:0000313" key="3">
    <source>
        <dbReference type="EMBL" id="KAF7999706.1"/>
    </source>
</evidence>
<dbReference type="PROSITE" id="PS50966">
    <property type="entry name" value="ZF_SWIM"/>
    <property type="match status" value="1"/>
</dbReference>
<dbReference type="PANTHER" id="PTHR33977:SF1">
    <property type="entry name" value="ZINC ION BINDING PROTEIN"/>
    <property type="match status" value="1"/>
</dbReference>
<dbReference type="PANTHER" id="PTHR33977">
    <property type="entry name" value="ZINC ION BINDING PROTEIN"/>
    <property type="match status" value="1"/>
</dbReference>
<proteinExistence type="predicted"/>
<comment type="caution">
    <text evidence="3">The sequence shown here is derived from an EMBL/GenBank/DDBJ whole genome shotgun (WGS) entry which is preliminary data.</text>
</comment>
<dbReference type="OrthoDB" id="2430203at2759"/>
<feature type="domain" description="SWIM-type" evidence="2">
    <location>
        <begin position="195"/>
        <end position="232"/>
    </location>
</feature>
<dbReference type="AlphaFoldDB" id="A0A8H7GNR8"/>